<feature type="domain" description="Glucose-methanol-choline oxidoreductase N-terminal" evidence="6">
    <location>
        <begin position="83"/>
        <end position="106"/>
    </location>
</feature>
<dbReference type="SUPFAM" id="SSF54373">
    <property type="entry name" value="FAD-linked reductases, C-terminal domain"/>
    <property type="match status" value="1"/>
</dbReference>
<accession>A0ABW9XA94</accession>
<evidence type="ECO:0000259" key="6">
    <source>
        <dbReference type="PROSITE" id="PS00623"/>
    </source>
</evidence>
<evidence type="ECO:0000256" key="1">
    <source>
        <dbReference type="ARBA" id="ARBA00001974"/>
    </source>
</evidence>
<dbReference type="EMBL" id="JAAAPO010000001">
    <property type="protein sequence ID" value="NBC35437.1"/>
    <property type="molecule type" value="Genomic_DNA"/>
</dbReference>
<dbReference type="Pfam" id="PF05199">
    <property type="entry name" value="GMC_oxred_C"/>
    <property type="match status" value="1"/>
</dbReference>
<dbReference type="Pfam" id="PF00732">
    <property type="entry name" value="GMC_oxred_N"/>
    <property type="match status" value="1"/>
</dbReference>
<dbReference type="InterPro" id="IPR036188">
    <property type="entry name" value="FAD/NAD-bd_sf"/>
</dbReference>
<dbReference type="PROSITE" id="PS00624">
    <property type="entry name" value="GMC_OXRED_2"/>
    <property type="match status" value="1"/>
</dbReference>
<dbReference type="PIRSF" id="PIRSF000137">
    <property type="entry name" value="Alcohol_oxidase"/>
    <property type="match status" value="1"/>
</dbReference>
<keyword evidence="9" id="KW-1185">Reference proteome</keyword>
<evidence type="ECO:0000256" key="2">
    <source>
        <dbReference type="ARBA" id="ARBA00010790"/>
    </source>
</evidence>
<evidence type="ECO:0000256" key="3">
    <source>
        <dbReference type="ARBA" id="ARBA00022630"/>
    </source>
</evidence>
<comment type="similarity">
    <text evidence="2 5">Belongs to the GMC oxidoreductase family.</text>
</comment>
<comment type="cofactor">
    <cofactor evidence="1">
        <name>FAD</name>
        <dbReference type="ChEBI" id="CHEBI:57692"/>
    </cofactor>
</comment>
<proteinExistence type="inferred from homology"/>
<evidence type="ECO:0000313" key="8">
    <source>
        <dbReference type="EMBL" id="NBC35437.1"/>
    </source>
</evidence>
<dbReference type="InterPro" id="IPR007867">
    <property type="entry name" value="GMC_OxRtase_C"/>
</dbReference>
<comment type="caution">
    <text evidence="8">The sequence shown here is derived from an EMBL/GenBank/DDBJ whole genome shotgun (WGS) entry which is preliminary data.</text>
</comment>
<dbReference type="SUPFAM" id="SSF51905">
    <property type="entry name" value="FAD/NAD(P)-binding domain"/>
    <property type="match status" value="1"/>
</dbReference>
<dbReference type="Gene3D" id="3.50.50.60">
    <property type="entry name" value="FAD/NAD(P)-binding domain"/>
    <property type="match status" value="1"/>
</dbReference>
<dbReference type="PROSITE" id="PS00623">
    <property type="entry name" value="GMC_OXRED_1"/>
    <property type="match status" value="1"/>
</dbReference>
<dbReference type="Proteomes" id="UP000753724">
    <property type="component" value="Unassembled WGS sequence"/>
</dbReference>
<name>A0ABW9XA94_9SPHN</name>
<evidence type="ECO:0000259" key="7">
    <source>
        <dbReference type="PROSITE" id="PS00624"/>
    </source>
</evidence>
<evidence type="ECO:0000256" key="4">
    <source>
        <dbReference type="ARBA" id="ARBA00022827"/>
    </source>
</evidence>
<dbReference type="InterPro" id="IPR012132">
    <property type="entry name" value="GMC_OxRdtase"/>
</dbReference>
<reference evidence="9" key="1">
    <citation type="submission" date="2020-01" db="EMBL/GenBank/DDBJ databases">
        <title>Sphingomonas sp. strain CSW-10.</title>
        <authorList>
            <person name="Chen W.-M."/>
        </authorList>
    </citation>
    <scope>NUCLEOTIDE SEQUENCE [LARGE SCALE GENOMIC DNA]</scope>
    <source>
        <strain evidence="9">FSY-8</strain>
    </source>
</reference>
<dbReference type="PANTHER" id="PTHR11552">
    <property type="entry name" value="GLUCOSE-METHANOL-CHOLINE GMC OXIDOREDUCTASE"/>
    <property type="match status" value="1"/>
</dbReference>
<protein>
    <submittedName>
        <fullName evidence="8">Glucose-methanol-choline oxidoreductase</fullName>
    </submittedName>
</protein>
<gene>
    <name evidence="8" type="ORF">GTZ99_02570</name>
</gene>
<organism evidence="8 9">
    <name type="scientific">Novosphingobium ovatum</name>
    <dbReference type="NCBI Taxonomy" id="1908523"/>
    <lineage>
        <taxon>Bacteria</taxon>
        <taxon>Pseudomonadati</taxon>
        <taxon>Pseudomonadota</taxon>
        <taxon>Alphaproteobacteria</taxon>
        <taxon>Sphingomonadales</taxon>
        <taxon>Sphingomonadaceae</taxon>
        <taxon>Novosphingobium</taxon>
    </lineage>
</organism>
<dbReference type="Gene3D" id="3.30.560.10">
    <property type="entry name" value="Glucose Oxidase, domain 3"/>
    <property type="match status" value="1"/>
</dbReference>
<dbReference type="PANTHER" id="PTHR11552:SF147">
    <property type="entry name" value="CHOLINE DEHYDROGENASE, MITOCHONDRIAL"/>
    <property type="match status" value="1"/>
</dbReference>
<feature type="domain" description="Glucose-methanol-choline oxidoreductase N-terminal" evidence="7">
    <location>
        <begin position="255"/>
        <end position="269"/>
    </location>
</feature>
<sequence>MNGTFDYIIVGAGSSGCVLANRLSADPRVRVALLEAGGNDSSPLIAIPKGVGKLVLDPRHAWHFPVAEARVPGDPASEVWIRGKVLGGSSSINGMIWIRGQPEDYDDWEARGAKGWGWAEMKQAFRAIEDHELGDDGVRGSGGAVHVSTGKYRYPLSEAMVQAGVEMGLDRREDLNREDQEGVGYYNHNIKRGRRVSSARAFLKPVRGRANLTVITGALVDRVLFDGTRAVGVAAKVNGVEQTIRCHGEVILSAGAMMSPVILQRSGIGDSAHLAGLGIPVLAHSPDVGMRMREHLGFSMPYRIRGDIGINHRFHGLGLVRSALEWALLRRGPLATGPFEVGAFVRTTPQVARPDLQLYLSGFTFARGDDNFPVPLGSIEKVPGMTIYGQLLRLTSEAEVRITSRDMAALPHVTANWLSTPEDQQAAIDMVRYMRRYMQTPAMAPYTGEEILPGAHVQDDAEILHTVRRLSLCGIHAVASCRMGDDASAVVDARARVNGVQGLRVVDCSIMPSPVSGNTNAPAMAAGWRAADLILADARGG</sequence>
<dbReference type="InterPro" id="IPR000172">
    <property type="entry name" value="GMC_OxRdtase_N"/>
</dbReference>
<keyword evidence="3 5" id="KW-0285">Flavoprotein</keyword>
<dbReference type="RefSeq" id="WP_161716705.1">
    <property type="nucleotide sequence ID" value="NZ_JAAAPO010000001.1"/>
</dbReference>
<keyword evidence="4 5" id="KW-0274">FAD</keyword>
<evidence type="ECO:0000313" key="9">
    <source>
        <dbReference type="Proteomes" id="UP000753724"/>
    </source>
</evidence>
<evidence type="ECO:0000256" key="5">
    <source>
        <dbReference type="RuleBase" id="RU003968"/>
    </source>
</evidence>